<dbReference type="Proteomes" id="UP000001593">
    <property type="component" value="Unassembled WGS sequence"/>
</dbReference>
<dbReference type="EMBL" id="DS469557">
    <property type="protein sequence ID" value="EDO43173.1"/>
    <property type="molecule type" value="Genomic_DNA"/>
</dbReference>
<dbReference type="InParanoid" id="A7RZN9"/>
<dbReference type="PANTHER" id="PTHR23079:SF55">
    <property type="entry name" value="RNA-DIRECTED RNA POLYMERASE"/>
    <property type="match status" value="1"/>
</dbReference>
<dbReference type="InterPro" id="IPR007855">
    <property type="entry name" value="RDRP"/>
</dbReference>
<reference evidence="3 4" key="1">
    <citation type="journal article" date="2007" name="Science">
        <title>Sea anemone genome reveals ancestral eumetazoan gene repertoire and genomic organization.</title>
        <authorList>
            <person name="Putnam N.H."/>
            <person name="Srivastava M."/>
            <person name="Hellsten U."/>
            <person name="Dirks B."/>
            <person name="Chapman J."/>
            <person name="Salamov A."/>
            <person name="Terry A."/>
            <person name="Shapiro H."/>
            <person name="Lindquist E."/>
            <person name="Kapitonov V.V."/>
            <person name="Jurka J."/>
            <person name="Genikhovich G."/>
            <person name="Grigoriev I.V."/>
            <person name="Lucas S.M."/>
            <person name="Steele R.E."/>
            <person name="Finnerty J.R."/>
            <person name="Technau U."/>
            <person name="Martindale M.Q."/>
            <person name="Rokhsar D.S."/>
        </authorList>
    </citation>
    <scope>NUCLEOTIDE SEQUENCE [LARGE SCALE GENOMIC DNA]</scope>
    <source>
        <strain evidence="4">CH2 X CH6</strain>
    </source>
</reference>
<feature type="non-terminal residue" evidence="3">
    <location>
        <position position="127"/>
    </location>
</feature>
<proteinExistence type="inferred from homology"/>
<name>A7RZN9_NEMVE</name>
<evidence type="ECO:0000313" key="4">
    <source>
        <dbReference type="Proteomes" id="UP000001593"/>
    </source>
</evidence>
<evidence type="ECO:0000259" key="2">
    <source>
        <dbReference type="Pfam" id="PF05183"/>
    </source>
</evidence>
<dbReference type="GO" id="GO:0003968">
    <property type="term" value="F:RNA-directed RNA polymerase activity"/>
    <property type="evidence" value="ECO:0007669"/>
    <property type="project" value="UniProtKB-KW"/>
</dbReference>
<comment type="similarity">
    <text evidence="1">Belongs to the RdRP family.</text>
</comment>
<keyword evidence="1" id="KW-0696">RNA-directed RNA polymerase</keyword>
<dbReference type="GO" id="GO:0031047">
    <property type="term" value="P:regulatory ncRNA-mediated gene silencing"/>
    <property type="evidence" value="ECO:0007669"/>
    <property type="project" value="UniProtKB-KW"/>
</dbReference>
<keyword evidence="1" id="KW-0548">Nucleotidyltransferase</keyword>
<dbReference type="InterPro" id="IPR057596">
    <property type="entry name" value="RDRP_core"/>
</dbReference>
<feature type="domain" description="RDRP core" evidence="2">
    <location>
        <begin position="18"/>
        <end position="127"/>
    </location>
</feature>
<dbReference type="PhylomeDB" id="A7RZN9"/>
<protein>
    <recommendedName>
        <fullName evidence="1">RNA-dependent RNA polymerase</fullName>
        <ecNumber evidence="1">2.7.7.48</ecNumber>
    </recommendedName>
</protein>
<dbReference type="AlphaFoldDB" id="A7RZN9"/>
<organism evidence="3 4">
    <name type="scientific">Nematostella vectensis</name>
    <name type="common">Starlet sea anemone</name>
    <dbReference type="NCBI Taxonomy" id="45351"/>
    <lineage>
        <taxon>Eukaryota</taxon>
        <taxon>Metazoa</taxon>
        <taxon>Cnidaria</taxon>
        <taxon>Anthozoa</taxon>
        <taxon>Hexacorallia</taxon>
        <taxon>Actiniaria</taxon>
        <taxon>Edwardsiidae</taxon>
        <taxon>Nematostella</taxon>
    </lineage>
</organism>
<keyword evidence="1" id="KW-0694">RNA-binding</keyword>
<dbReference type="GO" id="GO:0003723">
    <property type="term" value="F:RNA binding"/>
    <property type="evidence" value="ECO:0007669"/>
    <property type="project" value="UniProtKB-KW"/>
</dbReference>
<keyword evidence="4" id="KW-1185">Reference proteome</keyword>
<dbReference type="eggNOG" id="KOG0988">
    <property type="taxonomic scope" value="Eukaryota"/>
</dbReference>
<dbReference type="PANTHER" id="PTHR23079">
    <property type="entry name" value="RNA-DEPENDENT RNA POLYMERASE"/>
    <property type="match status" value="1"/>
</dbReference>
<comment type="catalytic activity">
    <reaction evidence="1">
        <text>RNA(n) + a ribonucleoside 5'-triphosphate = RNA(n+1) + diphosphate</text>
        <dbReference type="Rhea" id="RHEA:21248"/>
        <dbReference type="Rhea" id="RHEA-COMP:14527"/>
        <dbReference type="Rhea" id="RHEA-COMP:17342"/>
        <dbReference type="ChEBI" id="CHEBI:33019"/>
        <dbReference type="ChEBI" id="CHEBI:61557"/>
        <dbReference type="ChEBI" id="CHEBI:140395"/>
        <dbReference type="EC" id="2.7.7.48"/>
    </reaction>
</comment>
<sequence>MQKDKGTEPDDTNGATASKLRILVPNSRVVFGVCDPFGELEYGQCVFHPTLYDEVRIAEYQVATEVMVVRNPCYYPGDIRVLKLVKNLPQYAYLNDCIVFPTKGSRPHADESSGGDLDGDEFFVSWD</sequence>
<evidence type="ECO:0000313" key="3">
    <source>
        <dbReference type="EMBL" id="EDO43173.1"/>
    </source>
</evidence>
<dbReference type="HOGENOM" id="CLU_2177381_0_0_1"/>
<accession>A7RZN9</accession>
<gene>
    <name evidence="3" type="ORF">NEMVEDRAFT_v1g98996</name>
</gene>
<dbReference type="Pfam" id="PF05183">
    <property type="entry name" value="RdRP"/>
    <property type="match status" value="1"/>
</dbReference>
<evidence type="ECO:0000256" key="1">
    <source>
        <dbReference type="RuleBase" id="RU363098"/>
    </source>
</evidence>
<dbReference type="EC" id="2.7.7.48" evidence="1"/>
<keyword evidence="1" id="KW-0808">Transferase</keyword>